<evidence type="ECO:0000259" key="2">
    <source>
        <dbReference type="Pfam" id="PF01695"/>
    </source>
</evidence>
<reference evidence="3 4" key="1">
    <citation type="submission" date="2024-09" db="EMBL/GenBank/DDBJ databases">
        <authorList>
            <person name="Salinas-Garcia M.A."/>
            <person name="Prieme A."/>
        </authorList>
    </citation>
    <scope>NUCLEOTIDE SEQUENCE [LARGE SCALE GENOMIC DNA]</scope>
    <source>
        <strain evidence="3 4">DSM 21081</strain>
    </source>
</reference>
<accession>A0ABV4UK44</accession>
<dbReference type="InterPro" id="IPR002611">
    <property type="entry name" value="IstB_ATP-bd"/>
</dbReference>
<evidence type="ECO:0000313" key="3">
    <source>
        <dbReference type="EMBL" id="MFB0833954.1"/>
    </source>
</evidence>
<organism evidence="3 4">
    <name type="scientific">Arthrobacter halodurans</name>
    <dbReference type="NCBI Taxonomy" id="516699"/>
    <lineage>
        <taxon>Bacteria</taxon>
        <taxon>Bacillati</taxon>
        <taxon>Actinomycetota</taxon>
        <taxon>Actinomycetes</taxon>
        <taxon>Micrococcales</taxon>
        <taxon>Micrococcaceae</taxon>
        <taxon>Arthrobacter</taxon>
    </lineage>
</organism>
<dbReference type="Gene3D" id="3.40.50.300">
    <property type="entry name" value="P-loop containing nucleotide triphosphate hydrolases"/>
    <property type="match status" value="1"/>
</dbReference>
<comment type="caution">
    <text evidence="3">The sequence shown here is derived from an EMBL/GenBank/DDBJ whole genome shotgun (WGS) entry which is preliminary data.</text>
</comment>
<feature type="region of interest" description="Disordered" evidence="1">
    <location>
        <begin position="1"/>
        <end position="31"/>
    </location>
</feature>
<feature type="compositionally biased region" description="Basic and acidic residues" evidence="1">
    <location>
        <begin position="1"/>
        <end position="16"/>
    </location>
</feature>
<dbReference type="Pfam" id="PF01695">
    <property type="entry name" value="IstB_IS21"/>
    <property type="match status" value="1"/>
</dbReference>
<evidence type="ECO:0000256" key="1">
    <source>
        <dbReference type="SAM" id="MobiDB-lite"/>
    </source>
</evidence>
<gene>
    <name evidence="3" type="ORF">ACETWP_05070</name>
</gene>
<keyword evidence="3" id="KW-0067">ATP-binding</keyword>
<evidence type="ECO:0000313" key="4">
    <source>
        <dbReference type="Proteomes" id="UP001575652"/>
    </source>
</evidence>
<keyword evidence="4" id="KW-1185">Reference proteome</keyword>
<dbReference type="GO" id="GO:0005524">
    <property type="term" value="F:ATP binding"/>
    <property type="evidence" value="ECO:0007669"/>
    <property type="project" value="UniProtKB-KW"/>
</dbReference>
<sequence length="187" mass="20699">MSRLDGETKPKLREMNAGELPEAIDTQDETPSISLSFEERVRLVVDDAYSTFTHSKVAGLIRRAGLRYPNADLRRIDPLDERGLNRPLLTQLGTCSFMDRQQNIVFHGFTGSGKSYEDCAIAKRACEHRIRAHYVRMPDLEEAWVAAQYSPGGPGSSCANTPRSPCLSSTSGCWAGPRSRCAACCWS</sequence>
<name>A0ABV4UK44_9MICC</name>
<dbReference type="InterPro" id="IPR027417">
    <property type="entry name" value="P-loop_NTPase"/>
</dbReference>
<dbReference type="RefSeq" id="WP_373971129.1">
    <property type="nucleotide sequence ID" value="NZ_JBHDLJ010000003.1"/>
</dbReference>
<keyword evidence="3" id="KW-0547">Nucleotide-binding</keyword>
<dbReference type="Proteomes" id="UP001575652">
    <property type="component" value="Unassembled WGS sequence"/>
</dbReference>
<feature type="domain" description="IstB-like ATP-binding" evidence="2">
    <location>
        <begin position="23"/>
        <end position="144"/>
    </location>
</feature>
<proteinExistence type="predicted"/>
<dbReference type="EMBL" id="JBHDLJ010000003">
    <property type="protein sequence ID" value="MFB0833954.1"/>
    <property type="molecule type" value="Genomic_DNA"/>
</dbReference>
<protein>
    <submittedName>
        <fullName evidence="3">ATP-binding protein</fullName>
    </submittedName>
</protein>